<dbReference type="RefSeq" id="WP_109928266.1">
    <property type="nucleotide sequence ID" value="NZ_QGNY01000001.1"/>
</dbReference>
<gene>
    <name evidence="2" type="ORF">DF947_03475</name>
</gene>
<dbReference type="InterPro" id="IPR002060">
    <property type="entry name" value="Squ/phyt_synthse"/>
</dbReference>
<organism evidence="2 3">
    <name type="scientific">Pedobacter paludis</name>
    <dbReference type="NCBI Taxonomy" id="2203212"/>
    <lineage>
        <taxon>Bacteria</taxon>
        <taxon>Pseudomonadati</taxon>
        <taxon>Bacteroidota</taxon>
        <taxon>Sphingobacteriia</taxon>
        <taxon>Sphingobacteriales</taxon>
        <taxon>Sphingobacteriaceae</taxon>
        <taxon>Pedobacter</taxon>
    </lineage>
</organism>
<dbReference type="GO" id="GO:0004311">
    <property type="term" value="F:geranylgeranyl diphosphate synthase activity"/>
    <property type="evidence" value="ECO:0007669"/>
    <property type="project" value="InterPro"/>
</dbReference>
<dbReference type="SFLD" id="SFLDG01018">
    <property type="entry name" value="Squalene/Phytoene_Synthase_Lik"/>
    <property type="match status" value="1"/>
</dbReference>
<dbReference type="EMBL" id="QGNY01000001">
    <property type="protein sequence ID" value="PWS33684.1"/>
    <property type="molecule type" value="Genomic_DNA"/>
</dbReference>
<dbReference type="Gene3D" id="1.10.600.10">
    <property type="entry name" value="Farnesyl Diphosphate Synthase"/>
    <property type="match status" value="1"/>
</dbReference>
<dbReference type="Proteomes" id="UP000245391">
    <property type="component" value="Unassembled WGS sequence"/>
</dbReference>
<dbReference type="InterPro" id="IPR008949">
    <property type="entry name" value="Isoprenoid_synthase_dom_sf"/>
</dbReference>
<dbReference type="SUPFAM" id="SSF48576">
    <property type="entry name" value="Terpenoid synthases"/>
    <property type="match status" value="1"/>
</dbReference>
<comment type="caution">
    <text evidence="2">The sequence shown here is derived from an EMBL/GenBank/DDBJ whole genome shotgun (WGS) entry which is preliminary data.</text>
</comment>
<name>A0A317F3H2_9SPHI</name>
<accession>A0A317F3H2</accession>
<reference evidence="3" key="1">
    <citation type="submission" date="2018-05" db="EMBL/GenBank/DDBJ databases">
        <title>Pedobacter paludis sp. nov., isolated from wetland soil.</title>
        <authorList>
            <person name="Zhang Y."/>
        </authorList>
    </citation>
    <scope>NUCLEOTIDE SEQUENCE [LARGE SCALE GENOMIC DNA]</scope>
    <source>
        <strain evidence="3">R-8</strain>
    </source>
</reference>
<sequence>MKEIFDQLSEECSKLTTKRYSTSFSLGIYFLSREVRQPIYSIYGFVRLADEIVDSFHQFDKKYLLDKFSADTFEAIKMGISLNPVLNSFQKVINQYQIDHQLIHLFLKSMEMDLNEQNYTPALYNAYVLGSAEVVGLMCLKVFTKGDEEEYERLKPYAMKLGSAFQKVNFLRDVKADHQALNRNYFPNVDLALFCDNQKKQIEEEIESEFREALIGIKMLPSCSRNGVYLAYIYYRKLFNKIKGLTAERIMTERIRIPNHHKIGLMFDSVIRHKLNVI</sequence>
<dbReference type="InterPro" id="IPR019845">
    <property type="entry name" value="Squalene/phytoene_synthase_CS"/>
</dbReference>
<proteinExistence type="predicted"/>
<keyword evidence="1" id="KW-0808">Transferase</keyword>
<dbReference type="InterPro" id="IPR044843">
    <property type="entry name" value="Trans_IPPS_bact-type"/>
</dbReference>
<dbReference type="PROSITE" id="PS01045">
    <property type="entry name" value="SQUALEN_PHYTOEN_SYN_2"/>
    <property type="match status" value="1"/>
</dbReference>
<evidence type="ECO:0000313" key="2">
    <source>
        <dbReference type="EMBL" id="PWS33684.1"/>
    </source>
</evidence>
<dbReference type="AlphaFoldDB" id="A0A317F3H2"/>
<evidence type="ECO:0000313" key="3">
    <source>
        <dbReference type="Proteomes" id="UP000245391"/>
    </source>
</evidence>
<dbReference type="SFLD" id="SFLDS00005">
    <property type="entry name" value="Isoprenoid_Synthase_Type_I"/>
    <property type="match status" value="1"/>
</dbReference>
<dbReference type="PANTHER" id="PTHR31480">
    <property type="entry name" value="BIFUNCTIONAL LYCOPENE CYCLASE/PHYTOENE SYNTHASE"/>
    <property type="match status" value="1"/>
</dbReference>
<dbReference type="OrthoDB" id="9787280at2"/>
<dbReference type="GO" id="GO:0008299">
    <property type="term" value="P:isoprenoid biosynthetic process"/>
    <property type="evidence" value="ECO:0007669"/>
    <property type="project" value="UniProtKB-ARBA"/>
</dbReference>
<dbReference type="Pfam" id="PF00494">
    <property type="entry name" value="SQS_PSY"/>
    <property type="match status" value="1"/>
</dbReference>
<dbReference type="SFLD" id="SFLDG01212">
    <property type="entry name" value="Phytoene_synthase_like"/>
    <property type="match status" value="1"/>
</dbReference>
<protein>
    <submittedName>
        <fullName evidence="2">Phytoene synthase</fullName>
    </submittedName>
</protein>
<evidence type="ECO:0000256" key="1">
    <source>
        <dbReference type="ARBA" id="ARBA00022679"/>
    </source>
</evidence>
<keyword evidence="3" id="KW-1185">Reference proteome</keyword>